<sequence length="435" mass="48160">MENIHRRTLLKTAPLGALAFTSACQSISKTTQTNQSTSSPNNLAKDEAFWAHIASQYDMKPDIINVENGNWGVMSRPVLNAYIAHTERVNRDNSFFSRREFYGELRPILENLATRLDVSTSELAITRGATEALFNIINGFNKLQAGDGVMIADLDYDSVRDAMRNIAKQNRCELIELTLPEPASFDAIITHYTQALENHPNTKLLLLTHISHRTGLAIPVREITQIAQARGVRVVVDAAHSWGQMDFTLSDLGADFVGLNLHKWIGAPIGVGLMYIREDRLAEVSPNICASDGEQDKIYGRVHTGTSNFAAILTVPDALAFHDMIGPKNKEARLKYLRSLWVDACKDNSRIQILTPEDNRLHAGITSFRLKDITSTTGNKALAEHLLKEHNVFCVHRNGIASGSCIRITPNVYNSPADMSLTAKAVIKTALNYSP</sequence>
<dbReference type="Gene3D" id="3.40.640.10">
    <property type="entry name" value="Type I PLP-dependent aspartate aminotransferase-like (Major domain)"/>
    <property type="match status" value="1"/>
</dbReference>
<evidence type="ECO:0000313" key="3">
    <source>
        <dbReference type="EMBL" id="ACT60382.1"/>
    </source>
</evidence>
<dbReference type="PANTHER" id="PTHR43092">
    <property type="entry name" value="L-CYSTEINE DESULFHYDRASE"/>
    <property type="match status" value="1"/>
</dbReference>
<protein>
    <submittedName>
        <fullName evidence="3">Aminotransferase class V</fullName>
    </submittedName>
</protein>
<proteinExistence type="predicted"/>
<dbReference type="Proteomes" id="UP000002745">
    <property type="component" value="Chromosome"/>
</dbReference>
<keyword evidence="3" id="KW-0808">Transferase</keyword>
<dbReference type="PROSITE" id="PS51257">
    <property type="entry name" value="PROKAR_LIPOPROTEIN"/>
    <property type="match status" value="1"/>
</dbReference>
<evidence type="ECO:0000259" key="2">
    <source>
        <dbReference type="Pfam" id="PF00266"/>
    </source>
</evidence>
<name>C6XQ83_HIRBI</name>
<dbReference type="InterPro" id="IPR015424">
    <property type="entry name" value="PyrdxlP-dep_Trfase"/>
</dbReference>
<dbReference type="InterPro" id="IPR015422">
    <property type="entry name" value="PyrdxlP-dep_Trfase_small"/>
</dbReference>
<dbReference type="EMBL" id="CP001678">
    <property type="protein sequence ID" value="ACT60382.1"/>
    <property type="molecule type" value="Genomic_DNA"/>
</dbReference>
<dbReference type="SUPFAM" id="SSF53383">
    <property type="entry name" value="PLP-dependent transferases"/>
    <property type="match status" value="1"/>
</dbReference>
<evidence type="ECO:0000313" key="4">
    <source>
        <dbReference type="Proteomes" id="UP000002745"/>
    </source>
</evidence>
<dbReference type="OrthoDB" id="9804366at2"/>
<dbReference type="GO" id="GO:0008483">
    <property type="term" value="F:transaminase activity"/>
    <property type="evidence" value="ECO:0007669"/>
    <property type="project" value="UniProtKB-KW"/>
</dbReference>
<organism evidence="3 4">
    <name type="scientific">Hirschia baltica (strain ATCC 49814 / DSM 5838 / IFAM 1418)</name>
    <dbReference type="NCBI Taxonomy" id="582402"/>
    <lineage>
        <taxon>Bacteria</taxon>
        <taxon>Pseudomonadati</taxon>
        <taxon>Pseudomonadota</taxon>
        <taxon>Alphaproteobacteria</taxon>
        <taxon>Hyphomonadales</taxon>
        <taxon>Hyphomonadaceae</taxon>
        <taxon>Hirschia</taxon>
    </lineage>
</organism>
<feature type="domain" description="Aminotransferase class V" evidence="2">
    <location>
        <begin position="104"/>
        <end position="384"/>
    </location>
</feature>
<keyword evidence="1" id="KW-0663">Pyridoxal phosphate</keyword>
<dbReference type="AlphaFoldDB" id="C6XQ83"/>
<dbReference type="InterPro" id="IPR000192">
    <property type="entry name" value="Aminotrans_V_dom"/>
</dbReference>
<dbReference type="STRING" id="582402.Hbal_2708"/>
<dbReference type="Gene3D" id="3.90.1150.10">
    <property type="entry name" value="Aspartate Aminotransferase, domain 1"/>
    <property type="match status" value="1"/>
</dbReference>
<dbReference type="PANTHER" id="PTHR43092:SF6">
    <property type="entry name" value="BLR1280 PROTEIN"/>
    <property type="match status" value="1"/>
</dbReference>
<dbReference type="RefSeq" id="WP_015828532.1">
    <property type="nucleotide sequence ID" value="NC_012982.1"/>
</dbReference>
<reference evidence="4" key="1">
    <citation type="journal article" date="2011" name="J. Bacteriol.">
        <title>Genome sequences of eight morphologically diverse alphaproteobacteria.</title>
        <authorList>
            <consortium name="US DOE Joint Genome Institute"/>
            <person name="Brown P.J."/>
            <person name="Kysela D.T."/>
            <person name="Buechlein A."/>
            <person name="Hemmerich C."/>
            <person name="Brun Y.V."/>
        </authorList>
    </citation>
    <scope>NUCLEOTIDE SEQUENCE [LARGE SCALE GENOMIC DNA]</scope>
    <source>
        <strain evidence="4">ATCC 49814 / DSM 5838 / IFAM 1418</strain>
    </source>
</reference>
<dbReference type="InterPro" id="IPR015421">
    <property type="entry name" value="PyrdxlP-dep_Trfase_major"/>
</dbReference>
<dbReference type="HOGENOM" id="CLU_003433_3_3_5"/>
<dbReference type="Pfam" id="PF00266">
    <property type="entry name" value="Aminotran_5"/>
    <property type="match status" value="1"/>
</dbReference>
<dbReference type="KEGG" id="hba:Hbal_2708"/>
<dbReference type="eggNOG" id="COG0520">
    <property type="taxonomic scope" value="Bacteria"/>
</dbReference>
<keyword evidence="4" id="KW-1185">Reference proteome</keyword>
<gene>
    <name evidence="3" type="ordered locus">Hbal_2708</name>
</gene>
<evidence type="ECO:0000256" key="1">
    <source>
        <dbReference type="ARBA" id="ARBA00022898"/>
    </source>
</evidence>
<accession>C6XQ83</accession>
<keyword evidence="3" id="KW-0032">Aminotransferase</keyword>